<evidence type="ECO:0000259" key="1">
    <source>
        <dbReference type="PROSITE" id="PS51154"/>
    </source>
</evidence>
<organism evidence="2 3">
    <name type="scientific">Peptoniphilus ovalis</name>
    <dbReference type="NCBI Taxonomy" id="2841503"/>
    <lineage>
        <taxon>Bacteria</taxon>
        <taxon>Bacillati</taxon>
        <taxon>Bacillota</taxon>
        <taxon>Tissierellia</taxon>
        <taxon>Tissierellales</taxon>
        <taxon>Peptoniphilaceae</taxon>
        <taxon>Peptoniphilus</taxon>
    </lineage>
</organism>
<gene>
    <name evidence="2" type="ORF">KQI68_01000</name>
</gene>
<evidence type="ECO:0000313" key="2">
    <source>
        <dbReference type="EMBL" id="MBU5668410.1"/>
    </source>
</evidence>
<sequence length="318" mass="36363">MPFKIVRDDITKISVDAIVNTVSGDLSEIGGVSAAIFKAAGFEKLKKACEKLFPIETSEAVITSAFNLNSKYVIHTQGPIYTKTHNGDNENLLYKSYINSMKRACENNCKSIAFPLISSGHYGFPKDEAIKVASSAIKDFIRDHDIDVYLVVYDNESFKISEKLMGDVKSYIDENYIDENILEFSNRERIYCESLDYDCQTFEFNPNLEKSFSETLLNLIDEKNMTDVEVYKRANIDRKLFSKIKNKKNYKPSKNTAIALAISLRLSLDETKNFLEIASYALSHSILFDVIIEYFLTNENYDIFEINDVLFSYNQPIL</sequence>
<dbReference type="PANTHER" id="PTHR11106">
    <property type="entry name" value="GANGLIOSIDE INDUCED DIFFERENTIATION ASSOCIATED PROTEIN 2-RELATED"/>
    <property type="match status" value="1"/>
</dbReference>
<keyword evidence="3" id="KW-1185">Reference proteome</keyword>
<comment type="caution">
    <text evidence="2">The sequence shown here is derived from an EMBL/GenBank/DDBJ whole genome shotgun (WGS) entry which is preliminary data.</text>
</comment>
<name>A0ABS6FE18_9FIRM</name>
<dbReference type="Proteomes" id="UP000783742">
    <property type="component" value="Unassembled WGS sequence"/>
</dbReference>
<dbReference type="SMART" id="SM00506">
    <property type="entry name" value="A1pp"/>
    <property type="match status" value="1"/>
</dbReference>
<reference evidence="2 3" key="1">
    <citation type="submission" date="2021-06" db="EMBL/GenBank/DDBJ databases">
        <authorList>
            <person name="Sun Q."/>
            <person name="Li D."/>
        </authorList>
    </citation>
    <scope>NUCLEOTIDE SEQUENCE [LARGE SCALE GENOMIC DNA]</scope>
    <source>
        <strain evidence="2 3">MSJ-1</strain>
    </source>
</reference>
<dbReference type="EMBL" id="JAHLQO010000001">
    <property type="protein sequence ID" value="MBU5668410.1"/>
    <property type="molecule type" value="Genomic_DNA"/>
</dbReference>
<dbReference type="Pfam" id="PF01661">
    <property type="entry name" value="Macro"/>
    <property type="match status" value="1"/>
</dbReference>
<dbReference type="RefSeq" id="WP_216548143.1">
    <property type="nucleotide sequence ID" value="NZ_JAHLQO010000001.1"/>
</dbReference>
<proteinExistence type="predicted"/>
<dbReference type="InterPro" id="IPR002589">
    <property type="entry name" value="Macro_dom"/>
</dbReference>
<dbReference type="InterPro" id="IPR001387">
    <property type="entry name" value="Cro/C1-type_HTH"/>
</dbReference>
<dbReference type="PANTHER" id="PTHR11106:SF27">
    <property type="entry name" value="MACRO DOMAIN-CONTAINING PROTEIN"/>
    <property type="match status" value="1"/>
</dbReference>
<evidence type="ECO:0000313" key="3">
    <source>
        <dbReference type="Proteomes" id="UP000783742"/>
    </source>
</evidence>
<feature type="domain" description="Macro" evidence="1">
    <location>
        <begin position="1"/>
        <end position="169"/>
    </location>
</feature>
<dbReference type="CDD" id="cd00093">
    <property type="entry name" value="HTH_XRE"/>
    <property type="match status" value="1"/>
</dbReference>
<protein>
    <submittedName>
        <fullName evidence="2">Macro domain-containing protein</fullName>
    </submittedName>
</protein>
<dbReference type="PROSITE" id="PS51154">
    <property type="entry name" value="MACRO"/>
    <property type="match status" value="1"/>
</dbReference>
<accession>A0ABS6FE18</accession>